<evidence type="ECO:0000256" key="6">
    <source>
        <dbReference type="ARBA" id="ARBA00023125"/>
    </source>
</evidence>
<name>A0A2M6WVG7_9BACT</name>
<reference evidence="10" key="1">
    <citation type="submission" date="2017-09" db="EMBL/GenBank/DDBJ databases">
        <title>Depth-based differentiation of microbial function through sediment-hosted aquifers and enrichment of novel symbionts in the deep terrestrial subsurface.</title>
        <authorList>
            <person name="Probst A.J."/>
            <person name="Ladd B."/>
            <person name="Jarett J.K."/>
            <person name="Geller-Mcgrath D.E."/>
            <person name="Sieber C.M.K."/>
            <person name="Emerson J.B."/>
            <person name="Anantharaman K."/>
            <person name="Thomas B.C."/>
            <person name="Malmstrom R."/>
            <person name="Stieglmeier M."/>
            <person name="Klingl A."/>
            <person name="Woyke T."/>
            <person name="Ryan C.M."/>
            <person name="Banfield J.F."/>
        </authorList>
    </citation>
    <scope>NUCLEOTIDE SEQUENCE [LARGE SCALE GENOMIC DNA]</scope>
</reference>
<evidence type="ECO:0000256" key="5">
    <source>
        <dbReference type="ARBA" id="ARBA00022747"/>
    </source>
</evidence>
<gene>
    <name evidence="9" type="ORF">COT82_01320</name>
</gene>
<dbReference type="InterPro" id="IPR011639">
    <property type="entry name" value="MethylTrfase_TaqI-like_dom"/>
</dbReference>
<dbReference type="Proteomes" id="UP000230481">
    <property type="component" value="Unassembled WGS sequence"/>
</dbReference>
<organism evidence="9 10">
    <name type="scientific">Candidatus Campbellbacteria bacterium CG10_big_fil_rev_8_21_14_0_10_35_52</name>
    <dbReference type="NCBI Taxonomy" id="1974527"/>
    <lineage>
        <taxon>Bacteria</taxon>
        <taxon>Candidatus Campbelliibacteriota</taxon>
    </lineage>
</organism>
<dbReference type="AlphaFoldDB" id="A0A2M6WVG7"/>
<dbReference type="InterPro" id="IPR029063">
    <property type="entry name" value="SAM-dependent_MTases_sf"/>
</dbReference>
<dbReference type="PROSITE" id="PS00092">
    <property type="entry name" value="N6_MTASE"/>
    <property type="match status" value="1"/>
</dbReference>
<evidence type="ECO:0000256" key="3">
    <source>
        <dbReference type="ARBA" id="ARBA00022679"/>
    </source>
</evidence>
<evidence type="ECO:0000256" key="1">
    <source>
        <dbReference type="ARBA" id="ARBA00011900"/>
    </source>
</evidence>
<keyword evidence="2" id="KW-0489">Methyltransferase</keyword>
<dbReference type="GO" id="GO:0032259">
    <property type="term" value="P:methylation"/>
    <property type="evidence" value="ECO:0007669"/>
    <property type="project" value="UniProtKB-KW"/>
</dbReference>
<evidence type="ECO:0000313" key="9">
    <source>
        <dbReference type="EMBL" id="PIT96778.1"/>
    </source>
</evidence>
<dbReference type="PANTHER" id="PTHR33841:SF6">
    <property type="entry name" value="TYPE II METHYLTRANSFERASE M.HINDII"/>
    <property type="match status" value="1"/>
</dbReference>
<evidence type="ECO:0000259" key="8">
    <source>
        <dbReference type="Pfam" id="PF07669"/>
    </source>
</evidence>
<keyword evidence="3" id="KW-0808">Transferase</keyword>
<keyword evidence="6" id="KW-0238">DNA-binding</keyword>
<dbReference type="Pfam" id="PF07669">
    <property type="entry name" value="Eco57I"/>
    <property type="match status" value="1"/>
</dbReference>
<dbReference type="GO" id="GO:0003677">
    <property type="term" value="F:DNA binding"/>
    <property type="evidence" value="ECO:0007669"/>
    <property type="project" value="UniProtKB-KW"/>
</dbReference>
<keyword evidence="5" id="KW-0680">Restriction system</keyword>
<dbReference type="CDD" id="cd02440">
    <property type="entry name" value="AdoMet_MTases"/>
    <property type="match status" value="1"/>
</dbReference>
<evidence type="ECO:0000256" key="7">
    <source>
        <dbReference type="ARBA" id="ARBA00047942"/>
    </source>
</evidence>
<dbReference type="PRINTS" id="PR00507">
    <property type="entry name" value="N12N6MTFRASE"/>
</dbReference>
<dbReference type="GO" id="GO:0009307">
    <property type="term" value="P:DNA restriction-modification system"/>
    <property type="evidence" value="ECO:0007669"/>
    <property type="project" value="UniProtKB-KW"/>
</dbReference>
<evidence type="ECO:0000256" key="2">
    <source>
        <dbReference type="ARBA" id="ARBA00022603"/>
    </source>
</evidence>
<accession>A0A2M6WVG7</accession>
<comment type="catalytic activity">
    <reaction evidence="7">
        <text>a 2'-deoxyadenosine in DNA + S-adenosyl-L-methionine = an N(6)-methyl-2'-deoxyadenosine in DNA + S-adenosyl-L-homocysteine + H(+)</text>
        <dbReference type="Rhea" id="RHEA:15197"/>
        <dbReference type="Rhea" id="RHEA-COMP:12418"/>
        <dbReference type="Rhea" id="RHEA-COMP:12419"/>
        <dbReference type="ChEBI" id="CHEBI:15378"/>
        <dbReference type="ChEBI" id="CHEBI:57856"/>
        <dbReference type="ChEBI" id="CHEBI:59789"/>
        <dbReference type="ChEBI" id="CHEBI:90615"/>
        <dbReference type="ChEBI" id="CHEBI:90616"/>
        <dbReference type="EC" id="2.1.1.72"/>
    </reaction>
</comment>
<protein>
    <recommendedName>
        <fullName evidence="1">site-specific DNA-methyltransferase (adenine-specific)</fullName>
        <ecNumber evidence="1">2.1.1.72</ecNumber>
    </recommendedName>
</protein>
<sequence length="488" mass="56985">MSMNEAVKKENGVVFTPEWVVDFMVEEVLSGRKISGNEKILDAGCGEGIFATIAAQKFSKLSGKKIEKVIENNIYFVDISKEYTEKTKQNLQKLSKTKIKKYNSITSDFCFLKFDKSFDFIIGNPPYVRIQNLNDRKEQLQANYITASNGSIDLYFCFFEQALRLLSKNGKIVFITPNSHFYSAAGKNLRNLILPYLTKIINFDHHQVFRDATAYTAITFLQKEKTINFLYTENFKSDFNNLEYKKISAQHIKSERWEFFDEKFSDRIIKLSKKYATLQEIADIHYGIATLKDDVYIFSPENQDKKYFYLENFKIEKNICVPIIKASTYKGQNQNLFLIFPYKNEKIIIRNIFQKNYPEAYKYFLQKKDVLENRDKGGGKNYEEFYAFGRNQGLRTSFGRKIITSTMNIAPRFHVIEDEKTSFYAGYCVKPKNNISLYDLCKALNSNLMKEYIKSVSKSYCGGYKSYAKSFLKDFVHPQFYKSQPALF</sequence>
<dbReference type="PANTHER" id="PTHR33841">
    <property type="entry name" value="DNA METHYLTRANSFERASE YEEA-RELATED"/>
    <property type="match status" value="1"/>
</dbReference>
<proteinExistence type="predicted"/>
<feature type="domain" description="Type II methyltransferase M.TaqI-like" evidence="8">
    <location>
        <begin position="78"/>
        <end position="209"/>
    </location>
</feature>
<dbReference type="InterPro" id="IPR050953">
    <property type="entry name" value="N4_N6_ade-DNA_methylase"/>
</dbReference>
<keyword evidence="4" id="KW-0949">S-adenosyl-L-methionine</keyword>
<dbReference type="EC" id="2.1.1.72" evidence="1"/>
<evidence type="ECO:0000313" key="10">
    <source>
        <dbReference type="Proteomes" id="UP000230481"/>
    </source>
</evidence>
<evidence type="ECO:0000256" key="4">
    <source>
        <dbReference type="ARBA" id="ARBA00022691"/>
    </source>
</evidence>
<comment type="caution">
    <text evidence="9">The sequence shown here is derived from an EMBL/GenBank/DDBJ whole genome shotgun (WGS) entry which is preliminary data.</text>
</comment>
<dbReference type="GO" id="GO:0009007">
    <property type="term" value="F:site-specific DNA-methyltransferase (adenine-specific) activity"/>
    <property type="evidence" value="ECO:0007669"/>
    <property type="project" value="UniProtKB-EC"/>
</dbReference>
<dbReference type="InterPro" id="IPR002052">
    <property type="entry name" value="DNA_methylase_N6_adenine_CS"/>
</dbReference>
<dbReference type="EMBL" id="PFAA01000027">
    <property type="protein sequence ID" value="PIT96778.1"/>
    <property type="molecule type" value="Genomic_DNA"/>
</dbReference>
<dbReference type="Gene3D" id="3.40.50.150">
    <property type="entry name" value="Vaccinia Virus protein VP39"/>
    <property type="match status" value="1"/>
</dbReference>
<dbReference type="SUPFAM" id="SSF53335">
    <property type="entry name" value="S-adenosyl-L-methionine-dependent methyltransferases"/>
    <property type="match status" value="1"/>
</dbReference>